<dbReference type="GO" id="GO:0140359">
    <property type="term" value="F:ABC-type transporter activity"/>
    <property type="evidence" value="ECO:0007669"/>
    <property type="project" value="InterPro"/>
</dbReference>
<accession>A0A927CNE4</accession>
<evidence type="ECO:0000313" key="10">
    <source>
        <dbReference type="EMBL" id="MBD2870067.1"/>
    </source>
</evidence>
<keyword evidence="7 8" id="KW-0472">Membrane</keyword>
<evidence type="ECO:0000259" key="9">
    <source>
        <dbReference type="PROSITE" id="PS51012"/>
    </source>
</evidence>
<dbReference type="InterPro" id="IPR013525">
    <property type="entry name" value="ABC2_TM"/>
</dbReference>
<dbReference type="Proteomes" id="UP000632125">
    <property type="component" value="Unassembled WGS sequence"/>
</dbReference>
<evidence type="ECO:0000256" key="3">
    <source>
        <dbReference type="ARBA" id="ARBA00022448"/>
    </source>
</evidence>
<proteinExistence type="inferred from homology"/>
<dbReference type="Pfam" id="PF12698">
    <property type="entry name" value="ABC2_membrane_3"/>
    <property type="match status" value="1"/>
</dbReference>
<evidence type="ECO:0000256" key="8">
    <source>
        <dbReference type="SAM" id="Phobius"/>
    </source>
</evidence>
<dbReference type="PANTHER" id="PTHR30294">
    <property type="entry name" value="MEMBRANE COMPONENT OF ABC TRANSPORTER YHHJ-RELATED"/>
    <property type="match status" value="1"/>
</dbReference>
<comment type="similarity">
    <text evidence="2">Belongs to the ABC-2 integral membrane protein family.</text>
</comment>
<feature type="domain" description="ABC transmembrane type-2" evidence="9">
    <location>
        <begin position="156"/>
        <end position="381"/>
    </location>
</feature>
<keyword evidence="11" id="KW-1185">Reference proteome</keyword>
<keyword evidence="5 8" id="KW-0812">Transmembrane</keyword>
<dbReference type="AlphaFoldDB" id="A0A927CNE4"/>
<feature type="transmembrane region" description="Helical" evidence="8">
    <location>
        <begin position="21"/>
        <end position="42"/>
    </location>
</feature>
<keyword evidence="3" id="KW-0813">Transport</keyword>
<keyword evidence="6 8" id="KW-1133">Transmembrane helix</keyword>
<protein>
    <submittedName>
        <fullName evidence="10">ABC transporter permease</fullName>
    </submittedName>
</protein>
<dbReference type="PROSITE" id="PS51012">
    <property type="entry name" value="ABC_TM2"/>
    <property type="match status" value="1"/>
</dbReference>
<keyword evidence="4" id="KW-1003">Cell membrane</keyword>
<feature type="transmembrane region" description="Helical" evidence="8">
    <location>
        <begin position="306"/>
        <end position="324"/>
    </location>
</feature>
<feature type="transmembrane region" description="Helical" evidence="8">
    <location>
        <begin position="273"/>
        <end position="294"/>
    </location>
</feature>
<sequence>MPSLHIAAHLIRRTMGTRRGLLMNVLLPAAILSVMAGLFAGLQGGKPVIVVNNADAGPLGAYLAAAVENESLYDVRRETDWDEQAVKDAVEEGGADAAIYVPTDFTQQIAGGGDTKAILYRLDEQLWNASLAMLLEAETSRLAASASIVRGAGGGGTADAGMLAEFVKAQQSPAVTADNVSMKLGRVLSEPMVIGLMLMFVMLLLGQTIGFVLEDREKRTMARMFTAPLRAIDIAVGNFAGSLIIGSLQLTIVLGLTYFAFGYAPGIPFGSMLLVLECFLLAALGLVSAAAGLVRNRTQLQQLNTLIILPTCMISGCFFPLSMLPDFIQKLANFMPQKWALQAIDRLGGGQGIGEIGLHLAILVLFAAVLLAFGAAVLRPNRT</sequence>
<gene>
    <name evidence="10" type="ORF">IDH41_15870</name>
</gene>
<name>A0A927CNE4_9BACL</name>
<dbReference type="RefSeq" id="WP_190862696.1">
    <property type="nucleotide sequence ID" value="NZ_JACXIY010000018.1"/>
</dbReference>
<dbReference type="InterPro" id="IPR047817">
    <property type="entry name" value="ABC2_TM_bact-type"/>
</dbReference>
<evidence type="ECO:0000256" key="5">
    <source>
        <dbReference type="ARBA" id="ARBA00022692"/>
    </source>
</evidence>
<evidence type="ECO:0000256" key="7">
    <source>
        <dbReference type="ARBA" id="ARBA00023136"/>
    </source>
</evidence>
<organism evidence="10 11">
    <name type="scientific">Paenibacillus arenilitoris</name>
    <dbReference type="NCBI Taxonomy" id="2772299"/>
    <lineage>
        <taxon>Bacteria</taxon>
        <taxon>Bacillati</taxon>
        <taxon>Bacillota</taxon>
        <taxon>Bacilli</taxon>
        <taxon>Bacillales</taxon>
        <taxon>Paenibacillaceae</taxon>
        <taxon>Paenibacillus</taxon>
    </lineage>
</organism>
<dbReference type="GO" id="GO:0005886">
    <property type="term" value="C:plasma membrane"/>
    <property type="evidence" value="ECO:0007669"/>
    <property type="project" value="UniProtKB-SubCell"/>
</dbReference>
<evidence type="ECO:0000256" key="4">
    <source>
        <dbReference type="ARBA" id="ARBA00022475"/>
    </source>
</evidence>
<evidence type="ECO:0000256" key="2">
    <source>
        <dbReference type="ARBA" id="ARBA00007783"/>
    </source>
</evidence>
<comment type="subcellular location">
    <subcellularLocation>
        <location evidence="1">Cell membrane</location>
        <topology evidence="1">Multi-pass membrane protein</topology>
    </subcellularLocation>
</comment>
<feature type="transmembrane region" description="Helical" evidence="8">
    <location>
        <begin position="356"/>
        <end position="378"/>
    </location>
</feature>
<dbReference type="Gene3D" id="3.40.1710.10">
    <property type="entry name" value="abc type-2 transporter like domain"/>
    <property type="match status" value="1"/>
</dbReference>
<reference evidence="10" key="1">
    <citation type="submission" date="2020-09" db="EMBL/GenBank/DDBJ databases">
        <title>A novel bacterium of genus Paenibacillus, isolated from South China Sea.</title>
        <authorList>
            <person name="Huang H."/>
            <person name="Mo K."/>
            <person name="Hu Y."/>
        </authorList>
    </citation>
    <scope>NUCLEOTIDE SEQUENCE</scope>
    <source>
        <strain evidence="10">IB182493</strain>
    </source>
</reference>
<dbReference type="EMBL" id="JACXIY010000018">
    <property type="protein sequence ID" value="MBD2870067.1"/>
    <property type="molecule type" value="Genomic_DNA"/>
</dbReference>
<comment type="caution">
    <text evidence="10">The sequence shown here is derived from an EMBL/GenBank/DDBJ whole genome shotgun (WGS) entry which is preliminary data.</text>
</comment>
<feature type="transmembrane region" description="Helical" evidence="8">
    <location>
        <begin position="192"/>
        <end position="213"/>
    </location>
</feature>
<dbReference type="PANTHER" id="PTHR30294:SF45">
    <property type="entry name" value="LINEARMYCIN RESISTANCE PERMEASE PROTEIN LNRN"/>
    <property type="match status" value="1"/>
</dbReference>
<evidence type="ECO:0000256" key="6">
    <source>
        <dbReference type="ARBA" id="ARBA00022989"/>
    </source>
</evidence>
<evidence type="ECO:0000256" key="1">
    <source>
        <dbReference type="ARBA" id="ARBA00004651"/>
    </source>
</evidence>
<evidence type="ECO:0000313" key="11">
    <source>
        <dbReference type="Proteomes" id="UP000632125"/>
    </source>
</evidence>
<dbReference type="InterPro" id="IPR051449">
    <property type="entry name" value="ABC-2_transporter_component"/>
</dbReference>
<feature type="transmembrane region" description="Helical" evidence="8">
    <location>
        <begin position="234"/>
        <end position="261"/>
    </location>
</feature>